<dbReference type="EMBL" id="CP031039">
    <property type="protein sequence ID" value="QDZ21915.1"/>
    <property type="molecule type" value="Genomic_DNA"/>
</dbReference>
<keyword evidence="3" id="KW-1185">Reference proteome</keyword>
<gene>
    <name evidence="2" type="ORF">A3770_06p44330</name>
</gene>
<dbReference type="OrthoDB" id="70058at2759"/>
<feature type="region of interest" description="Disordered" evidence="1">
    <location>
        <begin position="180"/>
        <end position="218"/>
    </location>
</feature>
<evidence type="ECO:0000256" key="1">
    <source>
        <dbReference type="SAM" id="MobiDB-lite"/>
    </source>
</evidence>
<name>A0A5B8MQM2_9CHLO</name>
<dbReference type="InterPro" id="IPR036410">
    <property type="entry name" value="HSP_DnaJ_Cys-rich_dom_sf"/>
</dbReference>
<dbReference type="Proteomes" id="UP000316726">
    <property type="component" value="Chromosome 6"/>
</dbReference>
<evidence type="ECO:0000313" key="3">
    <source>
        <dbReference type="Proteomes" id="UP000316726"/>
    </source>
</evidence>
<dbReference type="AlphaFoldDB" id="A0A5B8MQM2"/>
<proteinExistence type="predicted"/>
<evidence type="ECO:0000313" key="2">
    <source>
        <dbReference type="EMBL" id="QDZ21915.1"/>
    </source>
</evidence>
<dbReference type="Gene3D" id="6.20.20.10">
    <property type="match status" value="1"/>
</dbReference>
<feature type="compositionally biased region" description="Basic and acidic residues" evidence="1">
    <location>
        <begin position="184"/>
        <end position="218"/>
    </location>
</feature>
<feature type="region of interest" description="Disordered" evidence="1">
    <location>
        <begin position="103"/>
        <end position="125"/>
    </location>
</feature>
<reference evidence="2 3" key="1">
    <citation type="submission" date="2018-07" db="EMBL/GenBank/DDBJ databases">
        <title>The complete nuclear genome of the prasinophyte Chloropicon primus (CCMP1205).</title>
        <authorList>
            <person name="Pombert J.-F."/>
            <person name="Otis C."/>
            <person name="Turmel M."/>
            <person name="Lemieux C."/>
        </authorList>
    </citation>
    <scope>NUCLEOTIDE SEQUENCE [LARGE SCALE GENOMIC DNA]</scope>
    <source>
        <strain evidence="2 3">CCMP1205</strain>
    </source>
</reference>
<sequence>MVTIEEVVEDTTALEERLREKYAGNMVDTGSAPRSAPGAQVSGCRGAEEPERSNGLHVHLCHVCKGEGSIKMNYNARVIDQNCDECEGVGTITTKNGVKISEEEATSIRREASRGDPADDKTEEDIQKLEKMVEKYEKEIEGLEAALADSEGEKRKLHEDVLSQVRVMLERSKGALNFKKNRKDRLARQKERQLKDRIAENLREGARRKSKDSAESQK</sequence>
<feature type="region of interest" description="Disordered" evidence="1">
    <location>
        <begin position="27"/>
        <end position="52"/>
    </location>
</feature>
<organism evidence="2 3">
    <name type="scientific">Chloropicon primus</name>
    <dbReference type="NCBI Taxonomy" id="1764295"/>
    <lineage>
        <taxon>Eukaryota</taxon>
        <taxon>Viridiplantae</taxon>
        <taxon>Chlorophyta</taxon>
        <taxon>Chloropicophyceae</taxon>
        <taxon>Chloropicales</taxon>
        <taxon>Chloropicaceae</taxon>
        <taxon>Chloropicon</taxon>
    </lineage>
</organism>
<protein>
    <submittedName>
        <fullName evidence="2">Uncharacterized protein</fullName>
    </submittedName>
</protein>
<accession>A0A5B8MQM2</accession>
<dbReference type="SUPFAM" id="SSF57938">
    <property type="entry name" value="DnaJ/Hsp40 cysteine-rich domain"/>
    <property type="match status" value="1"/>
</dbReference>